<dbReference type="OrthoDB" id="9810250at2"/>
<dbReference type="STRING" id="1123323.SAMN05216245_10393"/>
<dbReference type="PANTHER" id="PTHR43479">
    <property type="entry name" value="ACREF/ENVCD OPERON REPRESSOR-RELATED"/>
    <property type="match status" value="1"/>
</dbReference>
<dbReference type="InterPro" id="IPR023772">
    <property type="entry name" value="DNA-bd_HTH_TetR-type_CS"/>
</dbReference>
<dbReference type="PANTHER" id="PTHR43479:SF7">
    <property type="entry name" value="TETR-FAMILY TRANSCRIPTIONAL REGULATOR"/>
    <property type="match status" value="1"/>
</dbReference>
<dbReference type="AlphaFoldDB" id="A0A1I1YZZ9"/>
<evidence type="ECO:0000259" key="3">
    <source>
        <dbReference type="PROSITE" id="PS50977"/>
    </source>
</evidence>
<dbReference type="GO" id="GO:0003677">
    <property type="term" value="F:DNA binding"/>
    <property type="evidence" value="ECO:0007669"/>
    <property type="project" value="UniProtKB-UniRule"/>
</dbReference>
<evidence type="ECO:0000313" key="5">
    <source>
        <dbReference type="Proteomes" id="UP000198896"/>
    </source>
</evidence>
<gene>
    <name evidence="4" type="ORF">SAMN05216245_10393</name>
</gene>
<name>A0A1I1YZZ9_9FIRM</name>
<dbReference type="EMBL" id="FONL01000003">
    <property type="protein sequence ID" value="SFE25061.1"/>
    <property type="molecule type" value="Genomic_DNA"/>
</dbReference>
<dbReference type="Pfam" id="PF00440">
    <property type="entry name" value="TetR_N"/>
    <property type="match status" value="1"/>
</dbReference>
<dbReference type="SUPFAM" id="SSF46689">
    <property type="entry name" value="Homeodomain-like"/>
    <property type="match status" value="1"/>
</dbReference>
<dbReference type="Proteomes" id="UP000198896">
    <property type="component" value="Unassembled WGS sequence"/>
</dbReference>
<dbReference type="InterPro" id="IPR050624">
    <property type="entry name" value="HTH-type_Tx_Regulator"/>
</dbReference>
<feature type="domain" description="HTH tetR-type" evidence="3">
    <location>
        <begin position="5"/>
        <end position="65"/>
    </location>
</feature>
<reference evidence="4 5" key="1">
    <citation type="submission" date="2016-10" db="EMBL/GenBank/DDBJ databases">
        <authorList>
            <person name="de Groot N.N."/>
        </authorList>
    </citation>
    <scope>NUCLEOTIDE SEQUENCE [LARGE SCALE GENOMIC DNA]</scope>
    <source>
        <strain evidence="4 5">DSM 9236</strain>
    </source>
</reference>
<dbReference type="PROSITE" id="PS50977">
    <property type="entry name" value="HTH_TETR_2"/>
    <property type="match status" value="1"/>
</dbReference>
<protein>
    <submittedName>
        <fullName evidence="4">Transcriptional regulator, TetR family</fullName>
    </submittedName>
</protein>
<dbReference type="Gene3D" id="1.10.357.10">
    <property type="entry name" value="Tetracycline Repressor, domain 2"/>
    <property type="match status" value="1"/>
</dbReference>
<keyword evidence="5" id="KW-1185">Reference proteome</keyword>
<keyword evidence="1 2" id="KW-0238">DNA-binding</keyword>
<dbReference type="InterPro" id="IPR001647">
    <property type="entry name" value="HTH_TetR"/>
</dbReference>
<proteinExistence type="predicted"/>
<feature type="DNA-binding region" description="H-T-H motif" evidence="2">
    <location>
        <begin position="28"/>
        <end position="47"/>
    </location>
</feature>
<dbReference type="RefSeq" id="WP_093912930.1">
    <property type="nucleotide sequence ID" value="NZ_FONL01000003.1"/>
</dbReference>
<evidence type="ECO:0000256" key="1">
    <source>
        <dbReference type="ARBA" id="ARBA00023125"/>
    </source>
</evidence>
<dbReference type="InterPro" id="IPR009057">
    <property type="entry name" value="Homeodomain-like_sf"/>
</dbReference>
<evidence type="ECO:0000313" key="4">
    <source>
        <dbReference type="EMBL" id="SFE25061.1"/>
    </source>
</evidence>
<organism evidence="4 5">
    <name type="scientific">Succiniclasticum ruminis DSM 9236</name>
    <dbReference type="NCBI Taxonomy" id="1123323"/>
    <lineage>
        <taxon>Bacteria</taxon>
        <taxon>Bacillati</taxon>
        <taxon>Bacillota</taxon>
        <taxon>Negativicutes</taxon>
        <taxon>Acidaminococcales</taxon>
        <taxon>Acidaminococcaceae</taxon>
        <taxon>Succiniclasticum</taxon>
    </lineage>
</organism>
<evidence type="ECO:0000256" key="2">
    <source>
        <dbReference type="PROSITE-ProRule" id="PRU00335"/>
    </source>
</evidence>
<accession>A0A1I1YZZ9</accession>
<sequence>MIIRQTTKEVLAASMMELAKTKSVDKISIKEIVQNCGLTATTFYNHFQDKYQLLAWIYNRKVEALFAETSGIVTWHQFLMAVCTPLQENRTFYKNVLKNTAGQTSFRYRTNDYAISLLVACRETKRRLSA</sequence>
<dbReference type="PROSITE" id="PS01081">
    <property type="entry name" value="HTH_TETR_1"/>
    <property type="match status" value="1"/>
</dbReference>